<feature type="compositionally biased region" description="Acidic residues" evidence="1">
    <location>
        <begin position="258"/>
        <end position="269"/>
    </location>
</feature>
<gene>
    <name evidence="3" type="ORF">HID58_043336</name>
</gene>
<name>A0ABQ8BHP1_BRANA</name>
<feature type="region of interest" description="Disordered" evidence="1">
    <location>
        <begin position="504"/>
        <end position="526"/>
    </location>
</feature>
<dbReference type="Pfam" id="PF09331">
    <property type="entry name" value="DUF1985"/>
    <property type="match status" value="1"/>
</dbReference>
<evidence type="ECO:0000313" key="3">
    <source>
        <dbReference type="EMBL" id="KAH0903833.1"/>
    </source>
</evidence>
<dbReference type="PANTHER" id="PTHR48449:SF2">
    <property type="entry name" value="UBIQUITIN-LIKE PROTEASE FAMILY PROFILE DOMAIN-CONTAINING PROTEIN"/>
    <property type="match status" value="1"/>
</dbReference>
<evidence type="ECO:0000256" key="1">
    <source>
        <dbReference type="SAM" id="MobiDB-lite"/>
    </source>
</evidence>
<feature type="region of interest" description="Disordered" evidence="1">
    <location>
        <begin position="452"/>
        <end position="480"/>
    </location>
</feature>
<accession>A0ABQ8BHP1</accession>
<feature type="domain" description="DUF1985" evidence="2">
    <location>
        <begin position="74"/>
        <end position="209"/>
    </location>
</feature>
<feature type="region of interest" description="Disordered" evidence="1">
    <location>
        <begin position="250"/>
        <end position="276"/>
    </location>
</feature>
<sequence>MDNLNLPPRIFAACHEPVGERVNSNHKIKKTKAIIDALEPEELEFLQNSTFGKIIAIDENPPFSGASGQYVVVRLLKVNKKYEVWFLFAGNPIRMSLREFAIVTGLNCAKLPEPTKKKKNPLKEKIYWNELFGSLKFCTLDIVIDMLKKKVVKSREARIKFACLAITSSILFPSSHQPRIIPEHVELIRDLDEFLDFPWGRASFQSLVTSIVAKDELTLAQSSVAVRGYVDAIQLVLLAEIPQLKEEISHTEPVCGESPEEVLPSEDDTAVTNDKTSQPTKYCLIPGHAKTMDSECKVPLKCILDEPYEEWSTGLDLTWADETGDDLVDNMVRLIGEGFAFRKEMFKGGLTSADLTPPTDLNDLILALERRIVRVLGAKIDNLLASSDDSHQVALIQTTVSTCLQNIETKLGKVILDQLKIMESAVIKGVIDAIAKNGISLNMSVEDLTRGESTAAVHSSDNSSLGADPTGPPEPVTTQDDVTDCRINEVLRDLNQHVGVFLHEKKDTSPHPDCSQEKVLADNHTS</sequence>
<dbReference type="EMBL" id="JAGKQM010000011">
    <property type="protein sequence ID" value="KAH0903833.1"/>
    <property type="molecule type" value="Genomic_DNA"/>
</dbReference>
<dbReference type="InterPro" id="IPR015410">
    <property type="entry name" value="DUF1985"/>
</dbReference>
<protein>
    <recommendedName>
        <fullName evidence="2">DUF1985 domain-containing protein</fullName>
    </recommendedName>
</protein>
<dbReference type="Proteomes" id="UP000824890">
    <property type="component" value="Unassembled WGS sequence"/>
</dbReference>
<organism evidence="3 4">
    <name type="scientific">Brassica napus</name>
    <name type="common">Rape</name>
    <dbReference type="NCBI Taxonomy" id="3708"/>
    <lineage>
        <taxon>Eukaryota</taxon>
        <taxon>Viridiplantae</taxon>
        <taxon>Streptophyta</taxon>
        <taxon>Embryophyta</taxon>
        <taxon>Tracheophyta</taxon>
        <taxon>Spermatophyta</taxon>
        <taxon>Magnoliopsida</taxon>
        <taxon>eudicotyledons</taxon>
        <taxon>Gunneridae</taxon>
        <taxon>Pentapetalae</taxon>
        <taxon>rosids</taxon>
        <taxon>malvids</taxon>
        <taxon>Brassicales</taxon>
        <taxon>Brassicaceae</taxon>
        <taxon>Brassiceae</taxon>
        <taxon>Brassica</taxon>
    </lineage>
</organism>
<comment type="caution">
    <text evidence="3">The sequence shown here is derived from an EMBL/GenBank/DDBJ whole genome shotgun (WGS) entry which is preliminary data.</text>
</comment>
<proteinExistence type="predicted"/>
<feature type="compositionally biased region" description="Polar residues" evidence="1">
    <location>
        <begin position="456"/>
        <end position="465"/>
    </location>
</feature>
<keyword evidence="4" id="KW-1185">Reference proteome</keyword>
<dbReference type="PANTHER" id="PTHR48449">
    <property type="entry name" value="DUF1985 DOMAIN-CONTAINING PROTEIN"/>
    <property type="match status" value="1"/>
</dbReference>
<evidence type="ECO:0000259" key="2">
    <source>
        <dbReference type="Pfam" id="PF09331"/>
    </source>
</evidence>
<reference evidence="3 4" key="1">
    <citation type="submission" date="2021-05" db="EMBL/GenBank/DDBJ databases">
        <title>Genome Assembly of Synthetic Allotetraploid Brassica napus Reveals Homoeologous Exchanges between Subgenomes.</title>
        <authorList>
            <person name="Davis J.T."/>
        </authorList>
    </citation>
    <scope>NUCLEOTIDE SEQUENCE [LARGE SCALE GENOMIC DNA]</scope>
    <source>
        <strain evidence="4">cv. Da-Ae</strain>
        <tissue evidence="3">Seedling</tissue>
    </source>
</reference>
<evidence type="ECO:0000313" key="4">
    <source>
        <dbReference type="Proteomes" id="UP000824890"/>
    </source>
</evidence>